<dbReference type="Proteomes" id="UP000045842">
    <property type="component" value="Unassembled WGS sequence"/>
</dbReference>
<evidence type="ECO:0000313" key="9">
    <source>
        <dbReference type="Proteomes" id="UP000045842"/>
    </source>
</evidence>
<evidence type="ECO:0000313" key="8">
    <source>
        <dbReference type="Proteomes" id="UP000044938"/>
    </source>
</evidence>
<dbReference type="Proteomes" id="UP000046680">
    <property type="component" value="Unassembled WGS sequence"/>
</dbReference>
<evidence type="ECO:0000313" key="5">
    <source>
        <dbReference type="EMBL" id="COX14788.1"/>
    </source>
</evidence>
<proteinExistence type="predicted"/>
<evidence type="ECO:0000313" key="3">
    <source>
        <dbReference type="EMBL" id="COW49358.1"/>
    </source>
</evidence>
<gene>
    <name evidence="1" type="ORF">ERS007657_04288</name>
    <name evidence="2" type="ORF">ERS007661_04393</name>
    <name evidence="5" type="ORF">ERS007679_04690</name>
    <name evidence="3" type="ORF">ERS007720_02740</name>
    <name evidence="4" type="ORF">ERS007739_00485</name>
</gene>
<evidence type="ECO:0000313" key="7">
    <source>
        <dbReference type="Proteomes" id="UP000039217"/>
    </source>
</evidence>
<dbReference type="Proteomes" id="UP000039021">
    <property type="component" value="Unassembled WGS sequence"/>
</dbReference>
<dbReference type="Proteomes" id="UP000044938">
    <property type="component" value="Unassembled WGS sequence"/>
</dbReference>
<name>A0A654U7M3_MYCTX</name>
<reference evidence="6 7" key="1">
    <citation type="submission" date="2015-03" db="EMBL/GenBank/DDBJ databases">
        <authorList>
            <consortium name="Pathogen Informatics"/>
        </authorList>
    </citation>
    <scope>NUCLEOTIDE SEQUENCE [LARGE SCALE GENOMIC DNA]</scope>
    <source>
        <strain evidence="1 10">C09601061</strain>
        <strain evidence="2 7">D00501624</strain>
        <strain evidence="5 9">G09801536</strain>
        <strain evidence="3 8">M09401471</strain>
        <strain evidence="6">N09902308</strain>
    </source>
</reference>
<dbReference type="Proteomes" id="UP000039217">
    <property type="component" value="Unassembled WGS sequence"/>
</dbReference>
<evidence type="ECO:0000313" key="10">
    <source>
        <dbReference type="Proteomes" id="UP000046680"/>
    </source>
</evidence>
<evidence type="ECO:0000313" key="1">
    <source>
        <dbReference type="EMBL" id="CFS15598.1"/>
    </source>
</evidence>
<dbReference type="EMBL" id="CSAD01001433">
    <property type="protein sequence ID" value="COX14788.1"/>
    <property type="molecule type" value="Genomic_DNA"/>
</dbReference>
<sequence length="49" mass="5195">MTRETVNVHSNPHSDEISLAGRASVAMLKRSQIARTAVARSNAASAMLS</sequence>
<dbReference type="AlphaFoldDB" id="A0A654U7M3"/>
<protein>
    <submittedName>
        <fullName evidence="1">Uncharacterized protein</fullName>
    </submittedName>
</protein>
<accession>A0A654U7M3</accession>
<dbReference type="EMBL" id="CSBK01000138">
    <property type="protein sequence ID" value="COX00020.1"/>
    <property type="molecule type" value="Genomic_DNA"/>
</dbReference>
<dbReference type="EMBL" id="CQQC01002580">
    <property type="protein sequence ID" value="CNW98367.1"/>
    <property type="molecule type" value="Genomic_DNA"/>
</dbReference>
<evidence type="ECO:0000313" key="4">
    <source>
        <dbReference type="EMBL" id="COX00020.1"/>
    </source>
</evidence>
<organism evidence="1 10">
    <name type="scientific">Mycobacterium tuberculosis</name>
    <dbReference type="NCBI Taxonomy" id="1773"/>
    <lineage>
        <taxon>Bacteria</taxon>
        <taxon>Bacillati</taxon>
        <taxon>Actinomycetota</taxon>
        <taxon>Actinomycetes</taxon>
        <taxon>Mycobacteriales</taxon>
        <taxon>Mycobacteriaceae</taxon>
        <taxon>Mycobacterium</taxon>
        <taxon>Mycobacterium tuberculosis complex</taxon>
    </lineage>
</organism>
<dbReference type="EMBL" id="CSAJ01000374">
    <property type="protein sequence ID" value="COW49358.1"/>
    <property type="molecule type" value="Genomic_DNA"/>
</dbReference>
<dbReference type="EMBL" id="CGCX01002731">
    <property type="protein sequence ID" value="CFS15598.1"/>
    <property type="molecule type" value="Genomic_DNA"/>
</dbReference>
<evidence type="ECO:0000313" key="6">
    <source>
        <dbReference type="Proteomes" id="UP000039021"/>
    </source>
</evidence>
<evidence type="ECO:0000313" key="2">
    <source>
        <dbReference type="EMBL" id="CNW98367.1"/>
    </source>
</evidence>
<reference evidence="4" key="2">
    <citation type="submission" date="2015-03" db="EMBL/GenBank/DDBJ databases">
        <authorList>
            <consortium name="Pathogen Informatics"/>
            <person name="Murphy D."/>
        </authorList>
    </citation>
    <scope>NUCLEOTIDE SEQUENCE</scope>
    <source>
        <strain evidence="4">N09902308</strain>
    </source>
</reference>